<dbReference type="InterPro" id="IPR047769">
    <property type="entry name" value="MFS_ArsJ"/>
</dbReference>
<keyword evidence="2" id="KW-1133">Transmembrane helix</keyword>
<dbReference type="EMBL" id="QEAQ01000002">
    <property type="protein sequence ID" value="TPX62680.1"/>
    <property type="molecule type" value="Genomic_DNA"/>
</dbReference>
<evidence type="ECO:0000313" key="4">
    <source>
        <dbReference type="Proteomes" id="UP000318582"/>
    </source>
</evidence>
<reference evidence="3 4" key="1">
    <citation type="journal article" date="2019" name="Sci. Rep.">
        <title>Comparative genomics of chytrid fungi reveal insights into the obligate biotrophic and pathogenic lifestyle of Synchytrium endobioticum.</title>
        <authorList>
            <person name="van de Vossenberg B.T.L.H."/>
            <person name="Warris S."/>
            <person name="Nguyen H.D.T."/>
            <person name="van Gent-Pelzer M.P.E."/>
            <person name="Joly D.L."/>
            <person name="van de Geest H.C."/>
            <person name="Bonants P.J.M."/>
            <person name="Smith D.S."/>
            <person name="Levesque C.A."/>
            <person name="van der Lee T.A.J."/>
        </authorList>
    </citation>
    <scope>NUCLEOTIDE SEQUENCE [LARGE SCALE GENOMIC DNA]</scope>
    <source>
        <strain evidence="3 4">CBS 809.83</strain>
    </source>
</reference>
<name>A0A507EHL5_9FUNG</name>
<feature type="transmembrane region" description="Helical" evidence="2">
    <location>
        <begin position="481"/>
        <end position="504"/>
    </location>
</feature>
<evidence type="ECO:0000313" key="3">
    <source>
        <dbReference type="EMBL" id="TPX62680.1"/>
    </source>
</evidence>
<feature type="transmembrane region" description="Helical" evidence="2">
    <location>
        <begin position="96"/>
        <end position="113"/>
    </location>
</feature>
<accession>A0A507EHL5</accession>
<feature type="transmembrane region" description="Helical" evidence="2">
    <location>
        <begin position="226"/>
        <end position="245"/>
    </location>
</feature>
<keyword evidence="2" id="KW-0812">Transmembrane</keyword>
<proteinExistence type="predicted"/>
<dbReference type="AlphaFoldDB" id="A0A507EHL5"/>
<organism evidence="3 4">
    <name type="scientific">Powellomyces hirtus</name>
    <dbReference type="NCBI Taxonomy" id="109895"/>
    <lineage>
        <taxon>Eukaryota</taxon>
        <taxon>Fungi</taxon>
        <taxon>Fungi incertae sedis</taxon>
        <taxon>Chytridiomycota</taxon>
        <taxon>Chytridiomycota incertae sedis</taxon>
        <taxon>Chytridiomycetes</taxon>
        <taxon>Spizellomycetales</taxon>
        <taxon>Powellomycetaceae</taxon>
        <taxon>Powellomyces</taxon>
    </lineage>
</organism>
<dbReference type="Gene3D" id="1.20.1250.20">
    <property type="entry name" value="MFS general substrate transporter like domains"/>
    <property type="match status" value="2"/>
</dbReference>
<feature type="compositionally biased region" description="Polar residues" evidence="1">
    <location>
        <begin position="1"/>
        <end position="22"/>
    </location>
</feature>
<feature type="transmembrane region" description="Helical" evidence="2">
    <location>
        <begin position="385"/>
        <end position="404"/>
    </location>
</feature>
<dbReference type="PANTHER" id="PTHR23547:SF1">
    <property type="entry name" value="MAJOR FACILITATOR SUPERFAMILY MFS_1"/>
    <property type="match status" value="1"/>
</dbReference>
<dbReference type="InterPro" id="IPR036259">
    <property type="entry name" value="MFS_trans_sf"/>
</dbReference>
<evidence type="ECO:0000256" key="2">
    <source>
        <dbReference type="SAM" id="Phobius"/>
    </source>
</evidence>
<dbReference type="SUPFAM" id="SSF103473">
    <property type="entry name" value="MFS general substrate transporter"/>
    <property type="match status" value="1"/>
</dbReference>
<sequence length="523" mass="57134">MSQALTQLSREDLSASTTVDNENQMHSREERRSDIHSPMQAAEIVEFEPPAPSRTAPMWNFYIIASGYLVFTLTDSALRMIVLFGLYQRNYQPLDIALMFTSYEALGVVTNLFGGIMGSKWGLRLCLLMGLSLQLVGICLLFALVRLDEWSRGAVIGYVIFAQSFAGAAKDLVKLAGKSVTKLVAKDDVGTHSPLFRLVAWLTGLKNSIKGLGFFMGAALLNYAGLWPSLLVLAILCILVIPPCLRIENNLGVSTSKSKLTLRQIFDKGYSVNILSLARIFLFGSRDLWFEVVLPIYLRAMFGWSFIASGSFLAVWIIFYGAVQSSTPQLILKPLGLYPIRRCVKSATLSVKLQPHMLDLAVLLHTTIATITNGCFIHSRGRMLVPWTVALGAVMVGLAIFLTFERNTASGTGSIGMLVGFIAGLLVFAFFFAVNSSVHSFLIVAYAGKDKVAINVGFYYCANAIGRLVGTVLSGWLYQYYGIWVCMWTSCGFLIICSVVSIFLPPVQSGATPVAAAVTPLPA</sequence>
<protein>
    <recommendedName>
        <fullName evidence="5">Major facilitator superfamily (MFS) profile domain-containing protein</fullName>
    </recommendedName>
</protein>
<feature type="transmembrane region" description="Helical" evidence="2">
    <location>
        <begin position="61"/>
        <end position="84"/>
    </location>
</feature>
<keyword evidence="4" id="KW-1185">Reference proteome</keyword>
<feature type="transmembrane region" description="Helical" evidence="2">
    <location>
        <begin position="416"/>
        <end position="434"/>
    </location>
</feature>
<feature type="transmembrane region" description="Helical" evidence="2">
    <location>
        <begin position="125"/>
        <end position="147"/>
    </location>
</feature>
<feature type="transmembrane region" description="Helical" evidence="2">
    <location>
        <begin position="360"/>
        <end position="379"/>
    </location>
</feature>
<feature type="region of interest" description="Disordered" evidence="1">
    <location>
        <begin position="1"/>
        <end position="36"/>
    </location>
</feature>
<keyword evidence="2" id="KW-0472">Membrane</keyword>
<dbReference type="Proteomes" id="UP000318582">
    <property type="component" value="Unassembled WGS sequence"/>
</dbReference>
<gene>
    <name evidence="3" type="ORF">PhCBS80983_g00365</name>
</gene>
<evidence type="ECO:0008006" key="5">
    <source>
        <dbReference type="Google" id="ProtNLM"/>
    </source>
</evidence>
<feature type="compositionally biased region" description="Basic and acidic residues" evidence="1">
    <location>
        <begin position="23"/>
        <end position="35"/>
    </location>
</feature>
<feature type="transmembrane region" description="Helical" evidence="2">
    <location>
        <begin position="302"/>
        <end position="323"/>
    </location>
</feature>
<evidence type="ECO:0000256" key="1">
    <source>
        <dbReference type="SAM" id="MobiDB-lite"/>
    </source>
</evidence>
<dbReference type="PANTHER" id="PTHR23547">
    <property type="entry name" value="MAJOR FACILITATOR SUPERFAMILY DOMAIN, GENERAL SUBSTRATE TRANSPORTER"/>
    <property type="match status" value="1"/>
</dbReference>
<comment type="caution">
    <text evidence="3">The sequence shown here is derived from an EMBL/GenBank/DDBJ whole genome shotgun (WGS) entry which is preliminary data.</text>
</comment>